<dbReference type="Pfam" id="PF03870">
    <property type="entry name" value="RNA_pol_Rpb8"/>
    <property type="match status" value="1"/>
</dbReference>
<dbReference type="GO" id="GO:0006351">
    <property type="term" value="P:DNA-templated transcription"/>
    <property type="evidence" value="ECO:0007669"/>
    <property type="project" value="InterPro"/>
</dbReference>
<keyword evidence="5" id="KW-1185">Reference proteome</keyword>
<reference evidence="4 5" key="1">
    <citation type="journal article" date="2019" name="Sci. Rep.">
        <title>A high-quality genome of Eragrostis curvula grass provides insights into Poaceae evolution and supports new strategies to enhance forage quality.</title>
        <authorList>
            <person name="Carballo J."/>
            <person name="Santos B.A.C.M."/>
            <person name="Zappacosta D."/>
            <person name="Garbus I."/>
            <person name="Selva J.P."/>
            <person name="Gallo C.A."/>
            <person name="Diaz A."/>
            <person name="Albertini E."/>
            <person name="Caccamo M."/>
            <person name="Echenique V."/>
        </authorList>
    </citation>
    <scope>NUCLEOTIDE SEQUENCE [LARGE SCALE GENOMIC DNA]</scope>
    <source>
        <strain evidence="5">cv. Victoria</strain>
        <tissue evidence="4">Leaf</tissue>
    </source>
</reference>
<gene>
    <name evidence="4" type="ORF">EJB05_03568</name>
</gene>
<dbReference type="PANTHER" id="PTHR10917">
    <property type="entry name" value="DNA-DIRECTED RNA POLYMERASES I, II, AND III SUBUNIT RPABC3"/>
    <property type="match status" value="1"/>
</dbReference>
<proteinExistence type="inferred from homology"/>
<comment type="similarity">
    <text evidence="2">Belongs to the eukaryotic RPB8 RNA polymerase subunit family.</text>
</comment>
<organism evidence="4 5">
    <name type="scientific">Eragrostis curvula</name>
    <name type="common">weeping love grass</name>
    <dbReference type="NCBI Taxonomy" id="38414"/>
    <lineage>
        <taxon>Eukaryota</taxon>
        <taxon>Viridiplantae</taxon>
        <taxon>Streptophyta</taxon>
        <taxon>Embryophyta</taxon>
        <taxon>Tracheophyta</taxon>
        <taxon>Spermatophyta</taxon>
        <taxon>Magnoliopsida</taxon>
        <taxon>Liliopsida</taxon>
        <taxon>Poales</taxon>
        <taxon>Poaceae</taxon>
        <taxon>PACMAD clade</taxon>
        <taxon>Chloridoideae</taxon>
        <taxon>Eragrostideae</taxon>
        <taxon>Eragrostidinae</taxon>
        <taxon>Eragrostis</taxon>
    </lineage>
</organism>
<accession>A0A5J9W888</accession>
<dbReference type="GO" id="GO:0005665">
    <property type="term" value="C:RNA polymerase II, core complex"/>
    <property type="evidence" value="ECO:0007669"/>
    <property type="project" value="TreeGrafter"/>
</dbReference>
<evidence type="ECO:0000256" key="2">
    <source>
        <dbReference type="ARBA" id="ARBA00008912"/>
    </source>
</evidence>
<evidence type="ECO:0000313" key="5">
    <source>
        <dbReference type="Proteomes" id="UP000324897"/>
    </source>
</evidence>
<dbReference type="InterPro" id="IPR005570">
    <property type="entry name" value="RPABC3"/>
</dbReference>
<dbReference type="Gene3D" id="2.40.50.140">
    <property type="entry name" value="Nucleic acid-binding proteins"/>
    <property type="match status" value="1"/>
</dbReference>
<protein>
    <submittedName>
        <fullName evidence="4">Uncharacterized protein</fullName>
    </submittedName>
</protein>
<evidence type="ECO:0000313" key="4">
    <source>
        <dbReference type="EMBL" id="TVU44135.1"/>
    </source>
</evidence>
<dbReference type="AlphaFoldDB" id="A0A5J9W888"/>
<dbReference type="InterPro" id="IPR012340">
    <property type="entry name" value="NA-bd_OB-fold"/>
</dbReference>
<comment type="subcellular location">
    <subcellularLocation>
        <location evidence="1">Nucleus</location>
    </subcellularLocation>
</comment>
<sequence>MKARAEASLGLGRKRWYERDVMGRVVGLGRKMTQLRSAALLRSHFPVRSSRPLPPRSPPAPALDHRRKMSEYLVNNIFVVKNINPDGKKFDKVSRIVAEGSGMYMQLDVATDIYPMKVDQKFTMALASTLNLDGSTDTGYYTQVAGRETLADKFEYVMQGKLYRISEDTSSENVKIEIYASFGGLLMVLKGDPAIASKFSLDQRIFLLIRKL</sequence>
<dbReference type="GO" id="GO:0005666">
    <property type="term" value="C:RNA polymerase III complex"/>
    <property type="evidence" value="ECO:0007669"/>
    <property type="project" value="TreeGrafter"/>
</dbReference>
<dbReference type="PANTHER" id="PTHR10917:SF0">
    <property type="entry name" value="DNA-DIRECTED RNA POLYMERASES I, II, AND III SUBUNIT RPABC3"/>
    <property type="match status" value="1"/>
</dbReference>
<keyword evidence="3" id="KW-0539">Nucleus</keyword>
<feature type="non-terminal residue" evidence="4">
    <location>
        <position position="1"/>
    </location>
</feature>
<evidence type="ECO:0000256" key="3">
    <source>
        <dbReference type="ARBA" id="ARBA00023242"/>
    </source>
</evidence>
<dbReference type="SMART" id="SM00658">
    <property type="entry name" value="RPOL8c"/>
    <property type="match status" value="1"/>
</dbReference>
<dbReference type="Gramene" id="TVU44135">
    <property type="protein sequence ID" value="TVU44135"/>
    <property type="gene ID" value="EJB05_03568"/>
</dbReference>
<dbReference type="OrthoDB" id="20018at2759"/>
<name>A0A5J9W888_9POAL</name>
<dbReference type="GO" id="GO:0005736">
    <property type="term" value="C:RNA polymerase I complex"/>
    <property type="evidence" value="ECO:0007669"/>
    <property type="project" value="TreeGrafter"/>
</dbReference>
<dbReference type="GO" id="GO:0003899">
    <property type="term" value="F:DNA-directed RNA polymerase activity"/>
    <property type="evidence" value="ECO:0007669"/>
    <property type="project" value="InterPro"/>
</dbReference>
<comment type="caution">
    <text evidence="4">The sequence shown here is derived from an EMBL/GenBank/DDBJ whole genome shotgun (WGS) entry which is preliminary data.</text>
</comment>
<dbReference type="Proteomes" id="UP000324897">
    <property type="component" value="Chromosome 5"/>
</dbReference>
<dbReference type="EMBL" id="RWGY01000004">
    <property type="protein sequence ID" value="TVU44135.1"/>
    <property type="molecule type" value="Genomic_DNA"/>
</dbReference>
<evidence type="ECO:0000256" key="1">
    <source>
        <dbReference type="ARBA" id="ARBA00004123"/>
    </source>
</evidence>
<dbReference type="SUPFAM" id="SSF50249">
    <property type="entry name" value="Nucleic acid-binding proteins"/>
    <property type="match status" value="1"/>
</dbReference>